<dbReference type="CDD" id="cd08602">
    <property type="entry name" value="GDPD_ScGlpQ1_like"/>
    <property type="match status" value="1"/>
</dbReference>
<dbReference type="Gene3D" id="3.20.20.190">
    <property type="entry name" value="Phosphatidylinositol (PI) phosphodiesterase"/>
    <property type="match status" value="1"/>
</dbReference>
<dbReference type="Proteomes" id="UP000805614">
    <property type="component" value="Unassembled WGS sequence"/>
</dbReference>
<dbReference type="Pfam" id="PF03009">
    <property type="entry name" value="GDPD"/>
    <property type="match status" value="1"/>
</dbReference>
<comment type="similarity">
    <text evidence="1">Belongs to the glycerophosphoryl diester phosphodiesterase family.</text>
</comment>
<organism evidence="8 9">
    <name type="scientific">Actinomadura alba</name>
    <dbReference type="NCBI Taxonomy" id="406431"/>
    <lineage>
        <taxon>Bacteria</taxon>
        <taxon>Bacillati</taxon>
        <taxon>Actinomycetota</taxon>
        <taxon>Actinomycetes</taxon>
        <taxon>Streptosporangiales</taxon>
        <taxon>Thermomonosporaceae</taxon>
        <taxon>Actinomadura</taxon>
    </lineage>
</organism>
<comment type="catalytic activity">
    <reaction evidence="6">
        <text>a sn-glycero-3-phosphodiester + H2O = an alcohol + sn-glycerol 3-phosphate + H(+)</text>
        <dbReference type="Rhea" id="RHEA:12969"/>
        <dbReference type="ChEBI" id="CHEBI:15377"/>
        <dbReference type="ChEBI" id="CHEBI:15378"/>
        <dbReference type="ChEBI" id="CHEBI:30879"/>
        <dbReference type="ChEBI" id="CHEBI:57597"/>
        <dbReference type="ChEBI" id="CHEBI:83408"/>
        <dbReference type="EC" id="3.1.4.46"/>
    </reaction>
</comment>
<keyword evidence="5" id="KW-0378">Hydrolase</keyword>
<keyword evidence="4" id="KW-0319">Glycerol metabolism</keyword>
<evidence type="ECO:0000256" key="5">
    <source>
        <dbReference type="ARBA" id="ARBA00022801"/>
    </source>
</evidence>
<evidence type="ECO:0000256" key="2">
    <source>
        <dbReference type="ARBA" id="ARBA00012247"/>
    </source>
</evidence>
<protein>
    <recommendedName>
        <fullName evidence="2">glycerophosphodiester phosphodiesterase</fullName>
        <ecNumber evidence="2">3.1.4.46</ecNumber>
    </recommendedName>
</protein>
<evidence type="ECO:0000256" key="3">
    <source>
        <dbReference type="ARBA" id="ARBA00022729"/>
    </source>
</evidence>
<evidence type="ECO:0000256" key="1">
    <source>
        <dbReference type="ARBA" id="ARBA00007277"/>
    </source>
</evidence>
<dbReference type="EMBL" id="JABVEC010000010">
    <property type="protein sequence ID" value="MBC6466811.1"/>
    <property type="molecule type" value="Genomic_DNA"/>
</dbReference>
<dbReference type="EC" id="3.1.4.46" evidence="2"/>
<sequence>MFHVRKRVLAGGLAVVAAAGAYVGLTGGSTPAVAEQGARTPVVIGHRGASGLRPEHTLSAYKVAISQGADYIEPDVVATKDRILVARHDNWLADTTDVENHPQFADRKKTKTIDGVSRTDWFSEDFTLAEIRTLRTEERIPALRPNNAVFNGIDTIPTVEEVIKLARANNVGVYPETKHPTYFDGIGLSMEEPLLALLKKYGLDDRNDKVFIQSFETANLRDLRPKTKLRLIQLIDGAGAPYDFVKNNDPRTYSDLVKPTGLKFIASYADGIGANTSRIVPVDASGNLGTPTTLIRDAHRLKLDVHTWTIRGENQQLPADFRQGNSSAPGYERAIGDVNGWLAKLYRLGVDGVFCDDPSTGVSARTEVFGS</sequence>
<name>A0ABR7LPY1_9ACTN</name>
<dbReference type="PROSITE" id="PS51704">
    <property type="entry name" value="GP_PDE"/>
    <property type="match status" value="1"/>
</dbReference>
<evidence type="ECO:0000256" key="4">
    <source>
        <dbReference type="ARBA" id="ARBA00022798"/>
    </source>
</evidence>
<evidence type="ECO:0000313" key="8">
    <source>
        <dbReference type="EMBL" id="MBC6466811.1"/>
    </source>
</evidence>
<feature type="domain" description="GP-PDE" evidence="7">
    <location>
        <begin position="41"/>
        <end position="346"/>
    </location>
</feature>
<dbReference type="InterPro" id="IPR017946">
    <property type="entry name" value="PLC-like_Pdiesterase_TIM-brl"/>
</dbReference>
<dbReference type="RefSeq" id="WP_187243832.1">
    <property type="nucleotide sequence ID" value="NZ_BAAAOK010000027.1"/>
</dbReference>
<dbReference type="InterPro" id="IPR030395">
    <property type="entry name" value="GP_PDE_dom"/>
</dbReference>
<evidence type="ECO:0000256" key="6">
    <source>
        <dbReference type="ARBA" id="ARBA00047512"/>
    </source>
</evidence>
<dbReference type="PANTHER" id="PTHR43620:SF7">
    <property type="entry name" value="GLYCEROPHOSPHODIESTER PHOSPHODIESTERASE GDPD5-RELATED"/>
    <property type="match status" value="1"/>
</dbReference>
<accession>A0ABR7LPY1</accession>
<comment type="caution">
    <text evidence="8">The sequence shown here is derived from an EMBL/GenBank/DDBJ whole genome shotgun (WGS) entry which is preliminary data.</text>
</comment>
<evidence type="ECO:0000259" key="7">
    <source>
        <dbReference type="PROSITE" id="PS51704"/>
    </source>
</evidence>
<evidence type="ECO:0000313" key="9">
    <source>
        <dbReference type="Proteomes" id="UP000805614"/>
    </source>
</evidence>
<gene>
    <name evidence="8" type="ORF">HKK74_15060</name>
</gene>
<dbReference type="SUPFAM" id="SSF51695">
    <property type="entry name" value="PLC-like phosphodiesterases"/>
    <property type="match status" value="1"/>
</dbReference>
<keyword evidence="3" id="KW-0732">Signal</keyword>
<keyword evidence="9" id="KW-1185">Reference proteome</keyword>
<dbReference type="PANTHER" id="PTHR43620">
    <property type="entry name" value="GLYCEROPHOSPHORYL DIESTER PHOSPHODIESTERASE"/>
    <property type="match status" value="1"/>
</dbReference>
<reference evidence="8 9" key="1">
    <citation type="submission" date="2020-06" db="EMBL/GenBank/DDBJ databases">
        <title>Actinomadura xiongansis sp. nov., isolated from soil of Baiyangdian.</title>
        <authorList>
            <person name="Zhang X."/>
        </authorList>
    </citation>
    <scope>NUCLEOTIDE SEQUENCE [LARGE SCALE GENOMIC DNA]</scope>
    <source>
        <strain evidence="8 9">HBUM206468</strain>
    </source>
</reference>
<proteinExistence type="inferred from homology"/>